<comment type="caution">
    <text evidence="1">The sequence shown here is derived from an EMBL/GenBank/DDBJ whole genome shotgun (WGS) entry which is preliminary data.</text>
</comment>
<sequence>MDLWFDDLVDLAGSSFDDLIVCGSSEHDGEAYALDLHRP</sequence>
<keyword evidence="2" id="KW-1185">Reference proteome</keyword>
<dbReference type="Proteomes" id="UP001054252">
    <property type="component" value="Unassembled WGS sequence"/>
</dbReference>
<dbReference type="AlphaFoldDB" id="A0AAV5MUS4"/>
<accession>A0AAV5MUS4</accession>
<gene>
    <name evidence="1" type="ORF">SLEP1_g59745</name>
</gene>
<dbReference type="EMBL" id="BPVZ01001163">
    <property type="protein sequence ID" value="GKV53208.1"/>
    <property type="molecule type" value="Genomic_DNA"/>
</dbReference>
<evidence type="ECO:0000313" key="2">
    <source>
        <dbReference type="Proteomes" id="UP001054252"/>
    </source>
</evidence>
<protein>
    <submittedName>
        <fullName evidence="1">Uncharacterized protein</fullName>
    </submittedName>
</protein>
<evidence type="ECO:0000313" key="1">
    <source>
        <dbReference type="EMBL" id="GKV53208.1"/>
    </source>
</evidence>
<name>A0AAV5MUS4_9ROSI</name>
<organism evidence="1 2">
    <name type="scientific">Rubroshorea leprosula</name>
    <dbReference type="NCBI Taxonomy" id="152421"/>
    <lineage>
        <taxon>Eukaryota</taxon>
        <taxon>Viridiplantae</taxon>
        <taxon>Streptophyta</taxon>
        <taxon>Embryophyta</taxon>
        <taxon>Tracheophyta</taxon>
        <taxon>Spermatophyta</taxon>
        <taxon>Magnoliopsida</taxon>
        <taxon>eudicotyledons</taxon>
        <taxon>Gunneridae</taxon>
        <taxon>Pentapetalae</taxon>
        <taxon>rosids</taxon>
        <taxon>malvids</taxon>
        <taxon>Malvales</taxon>
        <taxon>Dipterocarpaceae</taxon>
        <taxon>Rubroshorea</taxon>
    </lineage>
</organism>
<proteinExistence type="predicted"/>
<reference evidence="1 2" key="1">
    <citation type="journal article" date="2021" name="Commun. Biol.">
        <title>The genome of Shorea leprosula (Dipterocarpaceae) highlights the ecological relevance of drought in aseasonal tropical rainforests.</title>
        <authorList>
            <person name="Ng K.K.S."/>
            <person name="Kobayashi M.J."/>
            <person name="Fawcett J.A."/>
            <person name="Hatakeyama M."/>
            <person name="Paape T."/>
            <person name="Ng C.H."/>
            <person name="Ang C.C."/>
            <person name="Tnah L.H."/>
            <person name="Lee C.T."/>
            <person name="Nishiyama T."/>
            <person name="Sese J."/>
            <person name="O'Brien M.J."/>
            <person name="Copetti D."/>
            <person name="Mohd Noor M.I."/>
            <person name="Ong R.C."/>
            <person name="Putra M."/>
            <person name="Sireger I.Z."/>
            <person name="Indrioko S."/>
            <person name="Kosugi Y."/>
            <person name="Izuno A."/>
            <person name="Isagi Y."/>
            <person name="Lee S.L."/>
            <person name="Shimizu K.K."/>
        </authorList>
    </citation>
    <scope>NUCLEOTIDE SEQUENCE [LARGE SCALE GENOMIC DNA]</scope>
    <source>
        <strain evidence="1">214</strain>
    </source>
</reference>